<evidence type="ECO:0000313" key="5">
    <source>
        <dbReference type="EMBL" id="CAK0801071.1"/>
    </source>
</evidence>
<dbReference type="InterPro" id="IPR012677">
    <property type="entry name" value="Nucleotide-bd_a/b_plait_sf"/>
</dbReference>
<dbReference type="Gene3D" id="3.30.70.330">
    <property type="match status" value="2"/>
</dbReference>
<dbReference type="InterPro" id="IPR000504">
    <property type="entry name" value="RRM_dom"/>
</dbReference>
<dbReference type="InterPro" id="IPR035979">
    <property type="entry name" value="RBD_domain_sf"/>
</dbReference>
<dbReference type="InterPro" id="IPR013761">
    <property type="entry name" value="SAM/pointed_sf"/>
</dbReference>
<protein>
    <recommendedName>
        <fullName evidence="4">RRM domain-containing protein</fullName>
    </recommendedName>
</protein>
<dbReference type="PANTHER" id="PTHR23003">
    <property type="entry name" value="RNA RECOGNITION MOTIF RRM DOMAIN CONTAINING PROTEIN"/>
    <property type="match status" value="1"/>
</dbReference>
<sequence length="606" mass="63983">MDAVMQALTSLRLERYARAFEELGWDDLEYMQTLDDEEMRGLVNDVGMKPGHASKFDKFLRCIGGRGGSSSALYGSEQSADSSSKYVGGAVAQRSHPAICGVTPLPQDPPAVQNDGFRQYGHSGPPLDAAQGGFGLELTGGGQLPAGHGPLFGGAAASSGATKMGNEMVVLEQGTFPPAALFANDVEGSDVDAGGPDLMSEPMKIPFGLDQVMKDSMLDQQPAAGSGADNHALMICNIPCSVTHAQLKVAVDVMGFAGQYDYVYLPEKRRFRKVESAGRTSNPGYGFISFSDSRNAKEFVKRFTGYIFPGTSSLKVCEVRRAKQNITPTMLDPGVGSQTPPWLGQPSASGRAGDEGTSRWGPPLATHLAGFSAPLGHASQAPPFGGLVGPPSQWAEPRWTAGTEADLTAAGAVIPGRKGEGSEFGDWWRCALNSKDFNDADRQTELETSARLSSSGTHEGQDTDMVPPYSVQSRPITTLMICNVPCSISQQQLSEAVDSMGYAGKYDFLYLPVKGRPSKSGQSVRRSNLGYGFIDFPCPLEAQRFIKSFTGYQFAGTTSVKRCEVRAAHMQGSASHQAAARTPSSASLPMPGACGGADSAAAAAPA</sequence>
<organism evidence="5 6">
    <name type="scientific">Prorocentrum cordatum</name>
    <dbReference type="NCBI Taxonomy" id="2364126"/>
    <lineage>
        <taxon>Eukaryota</taxon>
        <taxon>Sar</taxon>
        <taxon>Alveolata</taxon>
        <taxon>Dinophyceae</taxon>
        <taxon>Prorocentrales</taxon>
        <taxon>Prorocentraceae</taxon>
        <taxon>Prorocentrum</taxon>
    </lineage>
</organism>
<evidence type="ECO:0000256" key="2">
    <source>
        <dbReference type="PROSITE-ProRule" id="PRU00176"/>
    </source>
</evidence>
<dbReference type="EMBL" id="CAUYUJ010002503">
    <property type="protein sequence ID" value="CAK0801071.1"/>
    <property type="molecule type" value="Genomic_DNA"/>
</dbReference>
<feature type="compositionally biased region" description="Polar residues" evidence="3">
    <location>
        <begin position="446"/>
        <end position="458"/>
    </location>
</feature>
<dbReference type="Gene3D" id="1.10.150.50">
    <property type="entry name" value="Transcription Factor, Ets-1"/>
    <property type="match status" value="1"/>
</dbReference>
<dbReference type="InterPro" id="IPR007201">
    <property type="entry name" value="Mei2-like_Rrm_C"/>
</dbReference>
<reference evidence="5" key="1">
    <citation type="submission" date="2023-10" db="EMBL/GenBank/DDBJ databases">
        <authorList>
            <person name="Chen Y."/>
            <person name="Shah S."/>
            <person name="Dougan E. K."/>
            <person name="Thang M."/>
            <person name="Chan C."/>
        </authorList>
    </citation>
    <scope>NUCLEOTIDE SEQUENCE [LARGE SCALE GENOMIC DNA]</scope>
</reference>
<proteinExistence type="predicted"/>
<gene>
    <name evidence="5" type="ORF">PCOR1329_LOCUS9055</name>
</gene>
<feature type="domain" description="RRM" evidence="4">
    <location>
        <begin position="231"/>
        <end position="321"/>
    </location>
</feature>
<dbReference type="Proteomes" id="UP001189429">
    <property type="component" value="Unassembled WGS sequence"/>
</dbReference>
<evidence type="ECO:0000259" key="4">
    <source>
        <dbReference type="PROSITE" id="PS50102"/>
    </source>
</evidence>
<dbReference type="Pfam" id="PF04059">
    <property type="entry name" value="RRM_2"/>
    <property type="match status" value="2"/>
</dbReference>
<dbReference type="PROSITE" id="PS50102">
    <property type="entry name" value="RRM"/>
    <property type="match status" value="1"/>
</dbReference>
<evidence type="ECO:0000256" key="3">
    <source>
        <dbReference type="SAM" id="MobiDB-lite"/>
    </source>
</evidence>
<keyword evidence="6" id="KW-1185">Reference proteome</keyword>
<dbReference type="InterPro" id="IPR050374">
    <property type="entry name" value="RRT5_SRSF_SR"/>
</dbReference>
<name>A0ABN9Q5Q9_9DINO</name>
<evidence type="ECO:0000256" key="1">
    <source>
        <dbReference type="ARBA" id="ARBA00022884"/>
    </source>
</evidence>
<comment type="caution">
    <text evidence="5">The sequence shown here is derived from an EMBL/GenBank/DDBJ whole genome shotgun (WGS) entry which is preliminary data.</text>
</comment>
<evidence type="ECO:0000313" key="6">
    <source>
        <dbReference type="Proteomes" id="UP001189429"/>
    </source>
</evidence>
<keyword evidence="1 2" id="KW-0694">RNA-binding</keyword>
<feature type="region of interest" description="Disordered" evidence="3">
    <location>
        <begin position="446"/>
        <end position="468"/>
    </location>
</feature>
<dbReference type="SUPFAM" id="SSF54928">
    <property type="entry name" value="RNA-binding domain, RBD"/>
    <property type="match status" value="1"/>
</dbReference>
<accession>A0ABN9Q5Q9</accession>
<feature type="region of interest" description="Disordered" evidence="3">
    <location>
        <begin position="328"/>
        <end position="357"/>
    </location>
</feature>